<evidence type="ECO:0000256" key="1">
    <source>
        <dbReference type="SAM" id="MobiDB-lite"/>
    </source>
</evidence>
<feature type="compositionally biased region" description="Basic and acidic residues" evidence="1">
    <location>
        <begin position="74"/>
        <end position="92"/>
    </location>
</feature>
<dbReference type="AlphaFoldDB" id="A0A2W5F3Y2"/>
<dbReference type="Proteomes" id="UP000249645">
    <property type="component" value="Unassembled WGS sequence"/>
</dbReference>
<sequence>SYFNAIDEHLKSIKDSAIKEEIHKILVENIKQYNQSIAKDTTILNLISKNNEHIADLHILLRIVSTLPLMQKYQKENHPNSKSMEEFSEHQKTTIKSIDSLLTK</sequence>
<feature type="non-terminal residue" evidence="2">
    <location>
        <position position="1"/>
    </location>
</feature>
<name>A0A2W5F3Y2_9SPHI</name>
<dbReference type="EMBL" id="QFOI01000052">
    <property type="protein sequence ID" value="PZP50821.1"/>
    <property type="molecule type" value="Genomic_DNA"/>
</dbReference>
<protein>
    <submittedName>
        <fullName evidence="2">Uncharacterized protein</fullName>
    </submittedName>
</protein>
<organism evidence="2 3">
    <name type="scientific">Pseudopedobacter saltans</name>
    <dbReference type="NCBI Taxonomy" id="151895"/>
    <lineage>
        <taxon>Bacteria</taxon>
        <taxon>Pseudomonadati</taxon>
        <taxon>Bacteroidota</taxon>
        <taxon>Sphingobacteriia</taxon>
        <taxon>Sphingobacteriales</taxon>
        <taxon>Sphingobacteriaceae</taxon>
        <taxon>Pseudopedobacter</taxon>
    </lineage>
</organism>
<reference evidence="2 3" key="1">
    <citation type="submission" date="2017-11" db="EMBL/GenBank/DDBJ databases">
        <title>Infants hospitalized years apart are colonized by the same room-sourced microbial strains.</title>
        <authorList>
            <person name="Brooks B."/>
            <person name="Olm M.R."/>
            <person name="Firek B.A."/>
            <person name="Baker R."/>
            <person name="Thomas B.C."/>
            <person name="Morowitz M.J."/>
            <person name="Banfield J.F."/>
        </authorList>
    </citation>
    <scope>NUCLEOTIDE SEQUENCE [LARGE SCALE GENOMIC DNA]</scope>
    <source>
        <strain evidence="2">S2_009_000_R2_76</strain>
    </source>
</reference>
<proteinExistence type="predicted"/>
<evidence type="ECO:0000313" key="2">
    <source>
        <dbReference type="EMBL" id="PZP50821.1"/>
    </source>
</evidence>
<feature type="region of interest" description="Disordered" evidence="1">
    <location>
        <begin position="74"/>
        <end position="104"/>
    </location>
</feature>
<evidence type="ECO:0000313" key="3">
    <source>
        <dbReference type="Proteomes" id="UP000249645"/>
    </source>
</evidence>
<accession>A0A2W5F3Y2</accession>
<feature type="compositionally biased region" description="Polar residues" evidence="1">
    <location>
        <begin position="94"/>
        <end position="104"/>
    </location>
</feature>
<comment type="caution">
    <text evidence="2">The sequence shown here is derived from an EMBL/GenBank/DDBJ whole genome shotgun (WGS) entry which is preliminary data.</text>
</comment>
<gene>
    <name evidence="2" type="ORF">DI598_04760</name>
</gene>